<dbReference type="InterPro" id="IPR016167">
    <property type="entry name" value="FAD-bd_PCMH_sub1"/>
</dbReference>
<evidence type="ECO:0000256" key="12">
    <source>
        <dbReference type="ARBA" id="ARBA00023002"/>
    </source>
</evidence>
<gene>
    <name evidence="16 18" type="primary">murB</name>
    <name evidence="18" type="ORF">OW157_02130</name>
</gene>
<keyword evidence="6 16" id="KW-0132">Cell division</keyword>
<evidence type="ECO:0000259" key="17">
    <source>
        <dbReference type="PROSITE" id="PS51387"/>
    </source>
</evidence>
<evidence type="ECO:0000256" key="3">
    <source>
        <dbReference type="ARBA" id="ARBA00004496"/>
    </source>
</evidence>
<evidence type="ECO:0000256" key="11">
    <source>
        <dbReference type="ARBA" id="ARBA00022984"/>
    </source>
</evidence>
<dbReference type="Proteomes" id="UP001146670">
    <property type="component" value="Unassembled WGS sequence"/>
</dbReference>
<dbReference type="AlphaFoldDB" id="A0A9X3FM84"/>
<dbReference type="SUPFAM" id="SSF56176">
    <property type="entry name" value="FAD-binding/transporter-associated domain-like"/>
    <property type="match status" value="1"/>
</dbReference>
<dbReference type="HAMAP" id="MF_00037">
    <property type="entry name" value="MurB"/>
    <property type="match status" value="1"/>
</dbReference>
<dbReference type="NCBIfam" id="TIGR00179">
    <property type="entry name" value="murB"/>
    <property type="match status" value="1"/>
</dbReference>
<evidence type="ECO:0000256" key="14">
    <source>
        <dbReference type="ARBA" id="ARBA00023316"/>
    </source>
</evidence>
<evidence type="ECO:0000256" key="15">
    <source>
        <dbReference type="ARBA" id="ARBA00048914"/>
    </source>
</evidence>
<dbReference type="GO" id="GO:0009252">
    <property type="term" value="P:peptidoglycan biosynthetic process"/>
    <property type="evidence" value="ECO:0007669"/>
    <property type="project" value="UniProtKB-UniRule"/>
</dbReference>
<evidence type="ECO:0000256" key="1">
    <source>
        <dbReference type="ARBA" id="ARBA00001974"/>
    </source>
</evidence>
<protein>
    <recommendedName>
        <fullName evidence="16">UDP-N-acetylenolpyruvoylglucosamine reductase</fullName>
        <ecNumber evidence="16">1.3.1.98</ecNumber>
    </recommendedName>
    <alternativeName>
        <fullName evidence="16">UDP-N-acetylmuramate dehydrogenase</fullName>
    </alternativeName>
</protein>
<evidence type="ECO:0000256" key="4">
    <source>
        <dbReference type="ARBA" id="ARBA00004752"/>
    </source>
</evidence>
<organism evidence="18 19">
    <name type="scientific">Aerococcus kribbianus</name>
    <dbReference type="NCBI Taxonomy" id="2999064"/>
    <lineage>
        <taxon>Bacteria</taxon>
        <taxon>Bacillati</taxon>
        <taxon>Bacillota</taxon>
        <taxon>Bacilli</taxon>
        <taxon>Lactobacillales</taxon>
        <taxon>Aerococcaceae</taxon>
        <taxon>Aerococcus</taxon>
    </lineage>
</organism>
<keyword evidence="7 16" id="KW-0285">Flavoprotein</keyword>
<dbReference type="SUPFAM" id="SSF56194">
    <property type="entry name" value="Uridine diphospho-N-Acetylenolpyruvylglucosamine reductase, MurB, C-terminal domain"/>
    <property type="match status" value="1"/>
</dbReference>
<keyword evidence="14 16" id="KW-0961">Cell wall biogenesis/degradation</keyword>
<feature type="domain" description="FAD-binding PCMH-type" evidence="17">
    <location>
        <begin position="29"/>
        <end position="193"/>
    </location>
</feature>
<comment type="caution">
    <text evidence="18">The sequence shown here is derived from an EMBL/GenBank/DDBJ whole genome shotgun (WGS) entry which is preliminary data.</text>
</comment>
<keyword evidence="11 16" id="KW-0573">Peptidoglycan synthesis</keyword>
<dbReference type="EMBL" id="JAPRFR010000001">
    <property type="protein sequence ID" value="MCZ0725363.1"/>
    <property type="molecule type" value="Genomic_DNA"/>
</dbReference>
<evidence type="ECO:0000256" key="7">
    <source>
        <dbReference type="ARBA" id="ARBA00022630"/>
    </source>
</evidence>
<dbReference type="InterPro" id="IPR006094">
    <property type="entry name" value="Oxid_FAD_bind_N"/>
</dbReference>
<dbReference type="GO" id="GO:0051301">
    <property type="term" value="P:cell division"/>
    <property type="evidence" value="ECO:0007669"/>
    <property type="project" value="UniProtKB-KW"/>
</dbReference>
<sequence length="304" mass="32725">MNLKYLSEIFPESTIKYNEAMANYSYTKTGGPADALIFPESAEEIMAIIRYANREHIPVMALGNASNLIIQDQGIAGIVIMLTAMTAMSVSDQELTAQSGARIIDVSRLAADAGLTGLEFACGIPGSVGGAIYMNAGAYGGEISTVVKEVHVVTLAGRKAVYTPEELDFAYRHSEIQASGDIIVSVVFSLENGDQEAIRQKMAELTYLRESKQPLDLPSCGSVFKRPEGHFTGKLIQEAGLQGYTVGGAQVSTKHAGFIVNIGQATASDYLAVIHHVQEVIWHKNGVQLEREVRIIGRDDTSSV</sequence>
<dbReference type="InterPro" id="IPR011601">
    <property type="entry name" value="MurB_C"/>
</dbReference>
<dbReference type="GO" id="GO:0005829">
    <property type="term" value="C:cytosol"/>
    <property type="evidence" value="ECO:0007669"/>
    <property type="project" value="TreeGrafter"/>
</dbReference>
<feature type="active site" description="Proton donor" evidence="16">
    <location>
        <position position="222"/>
    </location>
</feature>
<proteinExistence type="inferred from homology"/>
<evidence type="ECO:0000256" key="10">
    <source>
        <dbReference type="ARBA" id="ARBA00022960"/>
    </source>
</evidence>
<evidence type="ECO:0000313" key="19">
    <source>
        <dbReference type="Proteomes" id="UP001146670"/>
    </source>
</evidence>
<name>A0A9X3FM84_9LACT</name>
<dbReference type="GO" id="GO:0071949">
    <property type="term" value="F:FAD binding"/>
    <property type="evidence" value="ECO:0007669"/>
    <property type="project" value="InterPro"/>
</dbReference>
<dbReference type="Pfam" id="PF01565">
    <property type="entry name" value="FAD_binding_4"/>
    <property type="match status" value="1"/>
</dbReference>
<comment type="function">
    <text evidence="2 16">Cell wall formation.</text>
</comment>
<evidence type="ECO:0000256" key="8">
    <source>
        <dbReference type="ARBA" id="ARBA00022827"/>
    </source>
</evidence>
<dbReference type="PANTHER" id="PTHR21071">
    <property type="entry name" value="UDP-N-ACETYLENOLPYRUVOYLGLUCOSAMINE REDUCTASE"/>
    <property type="match status" value="1"/>
</dbReference>
<dbReference type="GO" id="GO:0008360">
    <property type="term" value="P:regulation of cell shape"/>
    <property type="evidence" value="ECO:0007669"/>
    <property type="project" value="UniProtKB-KW"/>
</dbReference>
<keyword evidence="19" id="KW-1185">Reference proteome</keyword>
<dbReference type="PANTHER" id="PTHR21071:SF4">
    <property type="entry name" value="UDP-N-ACETYLENOLPYRUVOYLGLUCOSAMINE REDUCTASE"/>
    <property type="match status" value="1"/>
</dbReference>
<comment type="pathway">
    <text evidence="4 16">Cell wall biogenesis; peptidoglycan biosynthesis.</text>
</comment>
<feature type="active site" evidence="16">
    <location>
        <position position="292"/>
    </location>
</feature>
<evidence type="ECO:0000256" key="16">
    <source>
        <dbReference type="HAMAP-Rule" id="MF_00037"/>
    </source>
</evidence>
<comment type="cofactor">
    <cofactor evidence="1 16">
        <name>FAD</name>
        <dbReference type="ChEBI" id="CHEBI:57692"/>
    </cofactor>
</comment>
<dbReference type="RefSeq" id="WP_268751684.1">
    <property type="nucleotide sequence ID" value="NZ_JAPRFQ010000001.1"/>
</dbReference>
<keyword evidence="9 16" id="KW-0521">NADP</keyword>
<keyword evidence="10 16" id="KW-0133">Cell shape</keyword>
<evidence type="ECO:0000256" key="13">
    <source>
        <dbReference type="ARBA" id="ARBA00023306"/>
    </source>
</evidence>
<dbReference type="GO" id="GO:0008762">
    <property type="term" value="F:UDP-N-acetylmuramate dehydrogenase activity"/>
    <property type="evidence" value="ECO:0007669"/>
    <property type="project" value="UniProtKB-UniRule"/>
</dbReference>
<dbReference type="InterPro" id="IPR036318">
    <property type="entry name" value="FAD-bd_PCMH-like_sf"/>
</dbReference>
<evidence type="ECO:0000313" key="18">
    <source>
        <dbReference type="EMBL" id="MCZ0725363.1"/>
    </source>
</evidence>
<comment type="subcellular location">
    <subcellularLocation>
        <location evidence="3 16">Cytoplasm</location>
    </subcellularLocation>
</comment>
<dbReference type="Pfam" id="PF02873">
    <property type="entry name" value="MurB_C"/>
    <property type="match status" value="1"/>
</dbReference>
<keyword evidence="13 16" id="KW-0131">Cell cycle</keyword>
<dbReference type="NCBIfam" id="NF010480">
    <property type="entry name" value="PRK13905.1"/>
    <property type="match status" value="1"/>
</dbReference>
<reference evidence="18" key="1">
    <citation type="submission" date="2022-12" db="EMBL/GenBank/DDBJ databases">
        <title>Description and comparative metabolic analysis of Aerococcus sp. nov., isolated from the feces of a pig.</title>
        <authorList>
            <person name="Chang Y.-H."/>
        </authorList>
    </citation>
    <scope>NUCLEOTIDE SEQUENCE</scope>
    <source>
        <strain evidence="18">YH-aer222</strain>
    </source>
</reference>
<dbReference type="EC" id="1.3.1.98" evidence="16"/>
<dbReference type="Gene3D" id="3.30.465.10">
    <property type="match status" value="1"/>
</dbReference>
<dbReference type="GO" id="GO:0071555">
    <property type="term" value="P:cell wall organization"/>
    <property type="evidence" value="ECO:0007669"/>
    <property type="project" value="UniProtKB-KW"/>
</dbReference>
<dbReference type="InterPro" id="IPR016169">
    <property type="entry name" value="FAD-bd_PCMH_sub2"/>
</dbReference>
<evidence type="ECO:0000256" key="2">
    <source>
        <dbReference type="ARBA" id="ARBA00003921"/>
    </source>
</evidence>
<dbReference type="PROSITE" id="PS51387">
    <property type="entry name" value="FAD_PCMH"/>
    <property type="match status" value="1"/>
</dbReference>
<dbReference type="Gene3D" id="3.90.78.10">
    <property type="entry name" value="UDP-N-acetylenolpyruvoylglucosamine reductase, C-terminal domain"/>
    <property type="match status" value="1"/>
</dbReference>
<comment type="catalytic activity">
    <reaction evidence="15 16">
        <text>UDP-N-acetyl-alpha-D-muramate + NADP(+) = UDP-N-acetyl-3-O-(1-carboxyvinyl)-alpha-D-glucosamine + NADPH + H(+)</text>
        <dbReference type="Rhea" id="RHEA:12248"/>
        <dbReference type="ChEBI" id="CHEBI:15378"/>
        <dbReference type="ChEBI" id="CHEBI:57783"/>
        <dbReference type="ChEBI" id="CHEBI:58349"/>
        <dbReference type="ChEBI" id="CHEBI:68483"/>
        <dbReference type="ChEBI" id="CHEBI:70757"/>
        <dbReference type="EC" id="1.3.1.98"/>
    </reaction>
</comment>
<evidence type="ECO:0000256" key="6">
    <source>
        <dbReference type="ARBA" id="ARBA00022618"/>
    </source>
</evidence>
<evidence type="ECO:0000256" key="9">
    <source>
        <dbReference type="ARBA" id="ARBA00022857"/>
    </source>
</evidence>
<dbReference type="Gene3D" id="3.30.43.10">
    <property type="entry name" value="Uridine Diphospho-n-acetylenolpyruvylglucosamine Reductase, domain 2"/>
    <property type="match status" value="1"/>
</dbReference>
<comment type="similarity">
    <text evidence="16">Belongs to the MurB family.</text>
</comment>
<dbReference type="InterPro" id="IPR016166">
    <property type="entry name" value="FAD-bd_PCMH"/>
</dbReference>
<keyword evidence="8 16" id="KW-0274">FAD</keyword>
<dbReference type="InterPro" id="IPR036635">
    <property type="entry name" value="MurB_C_sf"/>
</dbReference>
<keyword evidence="5 16" id="KW-0963">Cytoplasm</keyword>
<feature type="active site" evidence="16">
    <location>
        <position position="172"/>
    </location>
</feature>
<evidence type="ECO:0000256" key="5">
    <source>
        <dbReference type="ARBA" id="ARBA00022490"/>
    </source>
</evidence>
<accession>A0A9X3FM84</accession>
<keyword evidence="12 16" id="KW-0560">Oxidoreductase</keyword>
<dbReference type="InterPro" id="IPR003170">
    <property type="entry name" value="MurB"/>
</dbReference>